<sequence>IQAWLSPLKPHIRYQDMRNLRFAGVGDWVLGRGEFKEWFGGQVESGILSCSVM</sequence>
<dbReference type="Proteomes" id="UP000276215">
    <property type="component" value="Unassembled WGS sequence"/>
</dbReference>
<proteinExistence type="predicted"/>
<reference evidence="1 2" key="1">
    <citation type="journal article" date="2018" name="Nat. Ecol. Evol.">
        <title>Pezizomycetes genomes reveal the molecular basis of ectomycorrhizal truffle lifestyle.</title>
        <authorList>
            <person name="Murat C."/>
            <person name="Payen T."/>
            <person name="Noel B."/>
            <person name="Kuo A."/>
            <person name="Morin E."/>
            <person name="Chen J."/>
            <person name="Kohler A."/>
            <person name="Krizsan K."/>
            <person name="Balestrini R."/>
            <person name="Da Silva C."/>
            <person name="Montanini B."/>
            <person name="Hainaut M."/>
            <person name="Levati E."/>
            <person name="Barry K.W."/>
            <person name="Belfiori B."/>
            <person name="Cichocki N."/>
            <person name="Clum A."/>
            <person name="Dockter R.B."/>
            <person name="Fauchery L."/>
            <person name="Guy J."/>
            <person name="Iotti M."/>
            <person name="Le Tacon F."/>
            <person name="Lindquist E.A."/>
            <person name="Lipzen A."/>
            <person name="Malagnac F."/>
            <person name="Mello A."/>
            <person name="Molinier V."/>
            <person name="Miyauchi S."/>
            <person name="Poulain J."/>
            <person name="Riccioni C."/>
            <person name="Rubini A."/>
            <person name="Sitrit Y."/>
            <person name="Splivallo R."/>
            <person name="Traeger S."/>
            <person name="Wang M."/>
            <person name="Zifcakova L."/>
            <person name="Wipf D."/>
            <person name="Zambonelli A."/>
            <person name="Paolocci F."/>
            <person name="Nowrousian M."/>
            <person name="Ottonello S."/>
            <person name="Baldrian P."/>
            <person name="Spatafora J.W."/>
            <person name="Henrissat B."/>
            <person name="Nagy L.G."/>
            <person name="Aury J.M."/>
            <person name="Wincker P."/>
            <person name="Grigoriev I.V."/>
            <person name="Bonfante P."/>
            <person name="Martin F.M."/>
        </authorList>
    </citation>
    <scope>NUCLEOTIDE SEQUENCE [LARGE SCALE GENOMIC DNA]</scope>
    <source>
        <strain evidence="1 2">120613-1</strain>
    </source>
</reference>
<evidence type="ECO:0000313" key="1">
    <source>
        <dbReference type="EMBL" id="RPB01323.1"/>
    </source>
</evidence>
<accession>A0A3N4JSK2</accession>
<gene>
    <name evidence="1" type="ORF">L873DRAFT_1638786</name>
</gene>
<evidence type="ECO:0000313" key="2">
    <source>
        <dbReference type="Proteomes" id="UP000276215"/>
    </source>
</evidence>
<name>A0A3N4JSK2_9PEZI</name>
<dbReference type="OrthoDB" id="1577640at2759"/>
<feature type="non-terminal residue" evidence="1">
    <location>
        <position position="1"/>
    </location>
</feature>
<protein>
    <submittedName>
        <fullName evidence="1">Uncharacterized protein</fullName>
    </submittedName>
</protein>
<dbReference type="EMBL" id="ML120374">
    <property type="protein sequence ID" value="RPB01323.1"/>
    <property type="molecule type" value="Genomic_DNA"/>
</dbReference>
<feature type="non-terminal residue" evidence="1">
    <location>
        <position position="53"/>
    </location>
</feature>
<keyword evidence="2" id="KW-1185">Reference proteome</keyword>
<dbReference type="AlphaFoldDB" id="A0A3N4JSK2"/>
<organism evidence="1 2">
    <name type="scientific">Choiromyces venosus 120613-1</name>
    <dbReference type="NCBI Taxonomy" id="1336337"/>
    <lineage>
        <taxon>Eukaryota</taxon>
        <taxon>Fungi</taxon>
        <taxon>Dikarya</taxon>
        <taxon>Ascomycota</taxon>
        <taxon>Pezizomycotina</taxon>
        <taxon>Pezizomycetes</taxon>
        <taxon>Pezizales</taxon>
        <taxon>Tuberaceae</taxon>
        <taxon>Choiromyces</taxon>
    </lineage>
</organism>